<reference evidence="2 3" key="1">
    <citation type="submission" date="2024-01" db="EMBL/GenBank/DDBJ databases">
        <authorList>
            <person name="Allen C."/>
            <person name="Tagirdzhanova G."/>
        </authorList>
    </citation>
    <scope>NUCLEOTIDE SEQUENCE [LARGE SCALE GENOMIC DNA]</scope>
</reference>
<evidence type="ECO:0000313" key="3">
    <source>
        <dbReference type="Proteomes" id="UP001642482"/>
    </source>
</evidence>
<keyword evidence="3" id="KW-1185">Reference proteome</keyword>
<gene>
    <name evidence="2" type="ORF">SEUCBS140593_005822</name>
</gene>
<organism evidence="2 3">
    <name type="scientific">Sporothrix eucalyptigena</name>
    <dbReference type="NCBI Taxonomy" id="1812306"/>
    <lineage>
        <taxon>Eukaryota</taxon>
        <taxon>Fungi</taxon>
        <taxon>Dikarya</taxon>
        <taxon>Ascomycota</taxon>
        <taxon>Pezizomycotina</taxon>
        <taxon>Sordariomycetes</taxon>
        <taxon>Sordariomycetidae</taxon>
        <taxon>Ophiostomatales</taxon>
        <taxon>Ophiostomataceae</taxon>
        <taxon>Sporothrix</taxon>
    </lineage>
</organism>
<feature type="compositionally biased region" description="Basic and acidic residues" evidence="1">
    <location>
        <begin position="60"/>
        <end position="73"/>
    </location>
</feature>
<dbReference type="Proteomes" id="UP001642482">
    <property type="component" value="Unassembled WGS sequence"/>
</dbReference>
<protein>
    <submittedName>
        <fullName evidence="2">Uncharacterized protein</fullName>
    </submittedName>
</protein>
<dbReference type="EMBL" id="CAWUHD010000059">
    <property type="protein sequence ID" value="CAK7225202.1"/>
    <property type="molecule type" value="Genomic_DNA"/>
</dbReference>
<proteinExistence type="predicted"/>
<evidence type="ECO:0000256" key="1">
    <source>
        <dbReference type="SAM" id="MobiDB-lite"/>
    </source>
</evidence>
<feature type="region of interest" description="Disordered" evidence="1">
    <location>
        <begin position="37"/>
        <end position="73"/>
    </location>
</feature>
<accession>A0ABP0BZQ1</accession>
<evidence type="ECO:0000313" key="2">
    <source>
        <dbReference type="EMBL" id="CAK7225202.1"/>
    </source>
</evidence>
<comment type="caution">
    <text evidence="2">The sequence shown here is derived from an EMBL/GenBank/DDBJ whole genome shotgun (WGS) entry which is preliminary data.</text>
</comment>
<name>A0ABP0BZQ1_9PEZI</name>
<sequence>MLKQPRMYPPRRQKLLQLLYRLKRLLQVLCKLQLLHPGGGAAAAPDGSGNGDGDGDDSQDQPRNDRLRRPIEPFEHALIQELERSAEEGQEDLWQQTVERAEKMNLEERRMEELR</sequence>